<evidence type="ECO:0000256" key="7">
    <source>
        <dbReference type="RuleBase" id="RU000461"/>
    </source>
</evidence>
<dbReference type="PANTHER" id="PTHR46300:SF2">
    <property type="entry name" value="CYTOCHROME P450 MONOOXYGENASE ALNH-RELATED"/>
    <property type="match status" value="1"/>
</dbReference>
<evidence type="ECO:0000256" key="3">
    <source>
        <dbReference type="ARBA" id="ARBA00023002"/>
    </source>
</evidence>
<evidence type="ECO:0000313" key="10">
    <source>
        <dbReference type="Proteomes" id="UP000801428"/>
    </source>
</evidence>
<comment type="cofactor">
    <cofactor evidence="6">
        <name>heme</name>
        <dbReference type="ChEBI" id="CHEBI:30413"/>
    </cofactor>
</comment>
<keyword evidence="8" id="KW-0472">Membrane</keyword>
<keyword evidence="10" id="KW-1185">Reference proteome</keyword>
<name>A0A9P4WDZ9_CURKU</name>
<feature type="binding site" description="axial binding residue" evidence="6">
    <location>
        <position position="433"/>
    </location>
    <ligand>
        <name>heme</name>
        <dbReference type="ChEBI" id="CHEBI:30413"/>
    </ligand>
    <ligandPart>
        <name>Fe</name>
        <dbReference type="ChEBI" id="CHEBI:18248"/>
    </ligandPart>
</feature>
<organism evidence="9 10">
    <name type="scientific">Curvularia kusanoi</name>
    <name type="common">Cochliobolus kusanoi</name>
    <dbReference type="NCBI Taxonomy" id="90978"/>
    <lineage>
        <taxon>Eukaryota</taxon>
        <taxon>Fungi</taxon>
        <taxon>Dikarya</taxon>
        <taxon>Ascomycota</taxon>
        <taxon>Pezizomycotina</taxon>
        <taxon>Dothideomycetes</taxon>
        <taxon>Pleosporomycetidae</taxon>
        <taxon>Pleosporales</taxon>
        <taxon>Pleosporineae</taxon>
        <taxon>Pleosporaceae</taxon>
        <taxon>Curvularia</taxon>
    </lineage>
</organism>
<sequence length="508" mass="57052">MEIDRGFLGQTTLGLVLVYVIVSVIRFSLRSLPPKNFPPGPPSLPLIGNVHHFASDKLYIKFSQWRQTYGDIVGLKAGPTNIVVLNSTGVARELLEKRGSIYSGRPTDYIFREHVVQNAQHILFLQNDAYLKRYRSAVRLLLGPAGCEQALPLQNAAAAFIAYRLTTAPEQWKDHLHNWAMGTPLIAISGHRGAQKDKDLIQMFYDNQKSWIDLLDPGTAPPVSMFPILKYFPAFLAKWKGRAKAVRSGQQYFYNMMLDSAKEELKLHKAGQNSRPGGFLSLMARLLEEQDTKGGFDDHQLAYLGGGLYDAAVDTTFELSVTFIKVLAAYPEILKRAQTEVDSLLRWRPVVPVNLPRTLDADDVFRGYYIPKGTVIMQNIWIDSQDPSLYTSPETFNPDRFLKNPYGTELPVEECQAEGRKPTYAFGSGRRQCPGNVFAQNGFVAMAAKLVWAFDVKTKGDLDMSIETGFHGGLLLGSEPFVVDLVLRSEMHRRAIIDDCEQTRSWLD</sequence>
<evidence type="ECO:0000256" key="6">
    <source>
        <dbReference type="PIRSR" id="PIRSR602401-1"/>
    </source>
</evidence>
<keyword evidence="3 7" id="KW-0560">Oxidoreductase</keyword>
<dbReference type="GO" id="GO:0004497">
    <property type="term" value="F:monooxygenase activity"/>
    <property type="evidence" value="ECO:0007669"/>
    <property type="project" value="UniProtKB-KW"/>
</dbReference>
<evidence type="ECO:0000256" key="8">
    <source>
        <dbReference type="SAM" id="Phobius"/>
    </source>
</evidence>
<dbReference type="OrthoDB" id="1103324at2759"/>
<proteinExistence type="inferred from homology"/>
<keyword evidence="8" id="KW-0812">Transmembrane</keyword>
<evidence type="ECO:0000256" key="5">
    <source>
        <dbReference type="ARBA" id="ARBA00023033"/>
    </source>
</evidence>
<dbReference type="AlphaFoldDB" id="A0A9P4WDZ9"/>
<keyword evidence="4 6" id="KW-0408">Iron</keyword>
<dbReference type="SUPFAM" id="SSF48264">
    <property type="entry name" value="Cytochrome P450"/>
    <property type="match status" value="1"/>
</dbReference>
<evidence type="ECO:0000256" key="1">
    <source>
        <dbReference type="ARBA" id="ARBA00010617"/>
    </source>
</evidence>
<dbReference type="InterPro" id="IPR017972">
    <property type="entry name" value="Cyt_P450_CS"/>
</dbReference>
<comment type="similarity">
    <text evidence="1 7">Belongs to the cytochrome P450 family.</text>
</comment>
<dbReference type="InterPro" id="IPR002401">
    <property type="entry name" value="Cyt_P450_E_grp-I"/>
</dbReference>
<dbReference type="PRINTS" id="PR00463">
    <property type="entry name" value="EP450I"/>
</dbReference>
<comment type="caution">
    <text evidence="9">The sequence shown here is derived from an EMBL/GenBank/DDBJ whole genome shotgun (WGS) entry which is preliminary data.</text>
</comment>
<gene>
    <name evidence="9" type="ORF">E8E13_005463</name>
</gene>
<accession>A0A9P4WDZ9</accession>
<keyword evidence="8" id="KW-1133">Transmembrane helix</keyword>
<keyword evidence="2 6" id="KW-0479">Metal-binding</keyword>
<dbReference type="InterPro" id="IPR001128">
    <property type="entry name" value="Cyt_P450"/>
</dbReference>
<dbReference type="Proteomes" id="UP000801428">
    <property type="component" value="Unassembled WGS sequence"/>
</dbReference>
<dbReference type="Gene3D" id="1.10.630.10">
    <property type="entry name" value="Cytochrome P450"/>
    <property type="match status" value="1"/>
</dbReference>
<evidence type="ECO:0000256" key="2">
    <source>
        <dbReference type="ARBA" id="ARBA00022723"/>
    </source>
</evidence>
<dbReference type="EMBL" id="SWKU01000002">
    <property type="protein sequence ID" value="KAF3009549.1"/>
    <property type="molecule type" value="Genomic_DNA"/>
</dbReference>
<dbReference type="InterPro" id="IPR036396">
    <property type="entry name" value="Cyt_P450_sf"/>
</dbReference>
<evidence type="ECO:0000256" key="4">
    <source>
        <dbReference type="ARBA" id="ARBA00023004"/>
    </source>
</evidence>
<dbReference type="GO" id="GO:0020037">
    <property type="term" value="F:heme binding"/>
    <property type="evidence" value="ECO:0007669"/>
    <property type="project" value="InterPro"/>
</dbReference>
<keyword evidence="6 7" id="KW-0349">Heme</keyword>
<evidence type="ECO:0008006" key="11">
    <source>
        <dbReference type="Google" id="ProtNLM"/>
    </source>
</evidence>
<dbReference type="PANTHER" id="PTHR46300">
    <property type="entry name" value="P450, PUTATIVE (EUROFUNG)-RELATED-RELATED"/>
    <property type="match status" value="1"/>
</dbReference>
<dbReference type="InterPro" id="IPR050364">
    <property type="entry name" value="Cytochrome_P450_fung"/>
</dbReference>
<protein>
    <recommendedName>
        <fullName evidence="11">Cytochrome P450</fullName>
    </recommendedName>
</protein>
<dbReference type="GO" id="GO:0016705">
    <property type="term" value="F:oxidoreductase activity, acting on paired donors, with incorporation or reduction of molecular oxygen"/>
    <property type="evidence" value="ECO:0007669"/>
    <property type="project" value="InterPro"/>
</dbReference>
<dbReference type="GO" id="GO:0005506">
    <property type="term" value="F:iron ion binding"/>
    <property type="evidence" value="ECO:0007669"/>
    <property type="project" value="InterPro"/>
</dbReference>
<keyword evidence="5 7" id="KW-0503">Monooxygenase</keyword>
<dbReference type="PROSITE" id="PS00086">
    <property type="entry name" value="CYTOCHROME_P450"/>
    <property type="match status" value="1"/>
</dbReference>
<evidence type="ECO:0000313" key="9">
    <source>
        <dbReference type="EMBL" id="KAF3009549.1"/>
    </source>
</evidence>
<dbReference type="Pfam" id="PF00067">
    <property type="entry name" value="p450"/>
    <property type="match status" value="1"/>
</dbReference>
<feature type="transmembrane region" description="Helical" evidence="8">
    <location>
        <begin position="7"/>
        <end position="29"/>
    </location>
</feature>
<reference evidence="9" key="1">
    <citation type="submission" date="2019-04" db="EMBL/GenBank/DDBJ databases">
        <title>Sequencing of skin fungus with MAO and IRED activity.</title>
        <authorList>
            <person name="Marsaioli A.J."/>
            <person name="Bonatto J.M.C."/>
            <person name="Reis Junior O."/>
        </authorList>
    </citation>
    <scope>NUCLEOTIDE SEQUENCE</scope>
    <source>
        <strain evidence="9">30M1</strain>
    </source>
</reference>